<reference evidence="1 2" key="1">
    <citation type="submission" date="2014-05" db="EMBL/GenBank/DDBJ databases">
        <title>ATOL: Assembling a taxonomically balanced genome-scale reconstruction of the evolutionary history of the Enterobacteriaceae.</title>
        <authorList>
            <person name="Plunkett G.III."/>
            <person name="Neeno-Eckwall E.C."/>
            <person name="Glasner J.D."/>
            <person name="Perna N.T."/>
        </authorList>
    </citation>
    <scope>NUCLEOTIDE SEQUENCE [LARGE SCALE GENOMIC DNA]</scope>
    <source>
        <strain evidence="1 2">ATCC 33852</strain>
    </source>
</reference>
<dbReference type="GeneID" id="78379262"/>
<dbReference type="SUPFAM" id="SSF53474">
    <property type="entry name" value="alpha/beta-Hydrolases"/>
    <property type="match status" value="1"/>
</dbReference>
<dbReference type="eggNOG" id="COG0400">
    <property type="taxonomic scope" value="Bacteria"/>
</dbReference>
<dbReference type="AlphaFoldDB" id="A0A085GK66"/>
<dbReference type="STRING" id="910964.GEAM_0921"/>
<evidence type="ECO:0000313" key="2">
    <source>
        <dbReference type="Proteomes" id="UP000028640"/>
    </source>
</evidence>
<dbReference type="Proteomes" id="UP000028640">
    <property type="component" value="Unassembled WGS sequence"/>
</dbReference>
<dbReference type="InterPro" id="IPR029058">
    <property type="entry name" value="AB_hydrolase_fold"/>
</dbReference>
<dbReference type="RefSeq" id="WP_051899410.1">
    <property type="nucleotide sequence ID" value="NZ_JMPJ01000031.1"/>
</dbReference>
<organism evidence="1 2">
    <name type="scientific">Ewingella americana (strain ATCC 33852 / DSM 4580 / CCUG 14506 / JCM 5911 / LMG 7869 / NCTC 12157 / CDC 1468-78)</name>
    <dbReference type="NCBI Taxonomy" id="910964"/>
    <lineage>
        <taxon>Bacteria</taxon>
        <taxon>Pseudomonadati</taxon>
        <taxon>Pseudomonadota</taxon>
        <taxon>Gammaproteobacteria</taxon>
        <taxon>Enterobacterales</taxon>
        <taxon>Yersiniaceae</taxon>
        <taxon>Ewingella</taxon>
    </lineage>
</organism>
<dbReference type="OrthoDB" id="6546405at2"/>
<sequence>MSRIEKTHYFNNQSVQYMFSPAKQDRQHLIVIFSGFAVDYDFVGTTAESCRANILWIKDFFHGDNAYYICVNKDFIIENAVYDLIAHILHQLSLTKENCTLVGFSKGGSAALYFGLKYDFRNILSSCPQIKIGTYIKYNWPHQAKHILGKDYNDNDIVEIDHLIQDLLARKDITHKNIYFITSKNDEQFSEQVEPFLLDFIKCKNFNLIVTNSSLAWQHNKVTKYNIPIILSILYAHGEGIFPNFGYASNGIAPLSTTERENILNKIRHQHQAIAHINKIKLEGSMLHPDGVGLIKGAECKDYSQIKHKILFVKKNKSYEFNLGKNLNSDLSYQFFETTFCDYSAARITSIGQRGIDISLMEDGDYIIKCEIACAGISLIKDMTSKKEINTQSNFQDKIASIYNLSDKIYLSINSLNRPILHKIFEIKNKWIKDNKLHYEGIFALKGVDIKDWGDATYYLYLISNDASYLEKIGLSNKDELKTVFPDHYGNYQKAYFCSIGSNGVDMSRLIDGEYKVKIILNKKGMTFEEDTNDIIEKKNGEVNFLVN</sequence>
<evidence type="ECO:0000313" key="1">
    <source>
        <dbReference type="EMBL" id="KFC84111.1"/>
    </source>
</evidence>
<protein>
    <submittedName>
        <fullName evidence="1">Uncharacterized protein</fullName>
    </submittedName>
</protein>
<dbReference type="EMBL" id="JMPJ01000031">
    <property type="protein sequence ID" value="KFC84111.1"/>
    <property type="molecule type" value="Genomic_DNA"/>
</dbReference>
<keyword evidence="2" id="KW-1185">Reference proteome</keyword>
<proteinExistence type="predicted"/>
<gene>
    <name evidence="1" type="ORF">GEAM_0921</name>
</gene>
<accession>A0A085GK66</accession>
<dbReference type="Gene3D" id="3.40.50.1820">
    <property type="entry name" value="alpha/beta hydrolase"/>
    <property type="match status" value="1"/>
</dbReference>
<comment type="caution">
    <text evidence="1">The sequence shown here is derived from an EMBL/GenBank/DDBJ whole genome shotgun (WGS) entry which is preliminary data.</text>
</comment>
<name>A0A085GK66_EWIA3</name>